<keyword evidence="1" id="KW-0479">Metal-binding</keyword>
<dbReference type="PRINTS" id="PR00114">
    <property type="entry name" value="STPHPHTASE"/>
</dbReference>
<dbReference type="CDD" id="cd07415">
    <property type="entry name" value="MPP_PP2A_PP4_PP6"/>
    <property type="match status" value="1"/>
</dbReference>
<dbReference type="PROSITE" id="PS00125">
    <property type="entry name" value="SER_THR_PHOSPHATASE"/>
    <property type="match status" value="1"/>
</dbReference>
<gene>
    <name evidence="8" type="ORF">DID88_005230</name>
</gene>
<accession>A0A395IZZ3</accession>
<dbReference type="OrthoDB" id="1930084at2759"/>
<dbReference type="SMART" id="SM00156">
    <property type="entry name" value="PP2Ac"/>
    <property type="match status" value="1"/>
</dbReference>
<dbReference type="InterPro" id="IPR047129">
    <property type="entry name" value="PPA2-like"/>
</dbReference>
<dbReference type="InterPro" id="IPR004843">
    <property type="entry name" value="Calcineurin-like_PHP"/>
</dbReference>
<proteinExistence type="inferred from homology"/>
<evidence type="ECO:0000256" key="1">
    <source>
        <dbReference type="ARBA" id="ARBA00022723"/>
    </source>
</evidence>
<comment type="caution">
    <text evidence="8">The sequence shown here is derived from an EMBL/GenBank/DDBJ whole genome shotgun (WGS) entry which is preliminary data.</text>
</comment>
<dbReference type="PANTHER" id="PTHR45619">
    <property type="entry name" value="SERINE/THREONINE-PROTEIN PHOSPHATASE PP2A-RELATED"/>
    <property type="match status" value="1"/>
</dbReference>
<feature type="domain" description="Serine/threonine specific protein phosphatases" evidence="7">
    <location>
        <begin position="108"/>
        <end position="113"/>
    </location>
</feature>
<evidence type="ECO:0000256" key="4">
    <source>
        <dbReference type="ARBA" id="ARBA00048336"/>
    </source>
</evidence>
<evidence type="ECO:0000256" key="5">
    <source>
        <dbReference type="RuleBase" id="RU004273"/>
    </source>
</evidence>
<feature type="region of interest" description="Disordered" evidence="6">
    <location>
        <begin position="193"/>
        <end position="228"/>
    </location>
</feature>
<keyword evidence="2 5" id="KW-0378">Hydrolase</keyword>
<dbReference type="Gene3D" id="3.60.21.10">
    <property type="match status" value="1"/>
</dbReference>
<evidence type="ECO:0000313" key="9">
    <source>
        <dbReference type="Proteomes" id="UP000249056"/>
    </source>
</evidence>
<dbReference type="AlphaFoldDB" id="A0A395IZZ3"/>
<dbReference type="GO" id="GO:0004722">
    <property type="term" value="F:protein serine/threonine phosphatase activity"/>
    <property type="evidence" value="ECO:0007669"/>
    <property type="project" value="UniProtKB-EC"/>
</dbReference>
<evidence type="ECO:0000256" key="3">
    <source>
        <dbReference type="ARBA" id="ARBA00023211"/>
    </source>
</evidence>
<evidence type="ECO:0000256" key="6">
    <source>
        <dbReference type="SAM" id="MobiDB-lite"/>
    </source>
</evidence>
<evidence type="ECO:0000313" key="8">
    <source>
        <dbReference type="EMBL" id="RAL65556.1"/>
    </source>
</evidence>
<dbReference type="EC" id="3.1.3.16" evidence="5"/>
<feature type="compositionally biased region" description="Gly residues" evidence="6">
    <location>
        <begin position="217"/>
        <end position="228"/>
    </location>
</feature>
<evidence type="ECO:0000259" key="7">
    <source>
        <dbReference type="PROSITE" id="PS00125"/>
    </source>
</evidence>
<comment type="catalytic activity">
    <reaction evidence="4 5">
        <text>O-phospho-L-threonyl-[protein] + H2O = L-threonyl-[protein] + phosphate</text>
        <dbReference type="Rhea" id="RHEA:47004"/>
        <dbReference type="Rhea" id="RHEA-COMP:11060"/>
        <dbReference type="Rhea" id="RHEA-COMP:11605"/>
        <dbReference type="ChEBI" id="CHEBI:15377"/>
        <dbReference type="ChEBI" id="CHEBI:30013"/>
        <dbReference type="ChEBI" id="CHEBI:43474"/>
        <dbReference type="ChEBI" id="CHEBI:61977"/>
        <dbReference type="EC" id="3.1.3.16"/>
    </reaction>
</comment>
<comment type="similarity">
    <text evidence="5">Belongs to the PPP phosphatase family.</text>
</comment>
<keyword evidence="3" id="KW-0464">Manganese</keyword>
<dbReference type="Pfam" id="PF00149">
    <property type="entry name" value="Metallophos"/>
    <property type="match status" value="2"/>
</dbReference>
<evidence type="ECO:0000256" key="2">
    <source>
        <dbReference type="ARBA" id="ARBA00022801"/>
    </source>
</evidence>
<feature type="compositionally biased region" description="Low complexity" evidence="6">
    <location>
        <begin position="194"/>
        <end position="216"/>
    </location>
</feature>
<dbReference type="Proteomes" id="UP000249056">
    <property type="component" value="Unassembled WGS sequence"/>
</dbReference>
<dbReference type="InterPro" id="IPR029052">
    <property type="entry name" value="Metallo-depent_PP-like"/>
</dbReference>
<reference evidence="8 9" key="1">
    <citation type="submission" date="2018-06" db="EMBL/GenBank/DDBJ databases">
        <title>Genome Sequence of the Brown Rot Fungal Pathogen Monilinia fructigena.</title>
        <authorList>
            <person name="Landi L."/>
            <person name="De Miccolis Angelini R.M."/>
            <person name="Pollastro S."/>
            <person name="Abate D."/>
            <person name="Faretra F."/>
            <person name="Romanazzi G."/>
        </authorList>
    </citation>
    <scope>NUCLEOTIDE SEQUENCE [LARGE SCALE GENOMIC DNA]</scope>
    <source>
        <strain evidence="8 9">Mfrg269</strain>
    </source>
</reference>
<dbReference type="EMBL" id="QKRW01000009">
    <property type="protein sequence ID" value="RAL65556.1"/>
    <property type="molecule type" value="Genomic_DNA"/>
</dbReference>
<name>A0A395IZZ3_9HELO</name>
<protein>
    <recommendedName>
        <fullName evidence="5">Serine/threonine-protein phosphatase</fullName>
        <ecNumber evidence="5">3.1.3.16</ecNumber>
    </recommendedName>
</protein>
<sequence length="401" mass="43765">MINLDRAIFNLRGCRTISESEVRELCHKARELLIEEGNVVTVTAPVTICGDIHGQFHDLMELFRVGGDVPDTNYLFMGDFVDRGFYSLESFLLLLCLKVRYPDRMTLIRGNHESRQITTVYGFYDECLRKYGSANVWRYCCEVFDYLALGAIVLGASSSLQPTSMPNGEHSATSTQEFNDEDVEIEILNVDGNSEMSSSDKGSPSPNSKFPTSTGPPGSGASGYSGGSSGNSSGAVFCVHGDRKQEVPHEGAMCDLLWSDPDEIDGWGLSPRGAGFLFGADIVKMFNHTNDLSMIARAHQLVMEGFKETFDHSIVTVWSAPNYCYRCGNVAAIMELGEDGTGNGIMARSNGEVSTGNGANAPLLKDKVPLSGPARRYRVFHAAPQDSRGMPAKKPVADYFL</sequence>
<keyword evidence="9" id="KW-1185">Reference proteome</keyword>
<dbReference type="InterPro" id="IPR006186">
    <property type="entry name" value="Ser/Thr-sp_prot-phosphatase"/>
</dbReference>
<dbReference type="GO" id="GO:0046872">
    <property type="term" value="F:metal ion binding"/>
    <property type="evidence" value="ECO:0007669"/>
    <property type="project" value="UniProtKB-KW"/>
</dbReference>
<organism evidence="8 9">
    <name type="scientific">Monilinia fructigena</name>
    <dbReference type="NCBI Taxonomy" id="38457"/>
    <lineage>
        <taxon>Eukaryota</taxon>
        <taxon>Fungi</taxon>
        <taxon>Dikarya</taxon>
        <taxon>Ascomycota</taxon>
        <taxon>Pezizomycotina</taxon>
        <taxon>Leotiomycetes</taxon>
        <taxon>Helotiales</taxon>
        <taxon>Sclerotiniaceae</taxon>
        <taxon>Monilinia</taxon>
    </lineage>
</organism>
<dbReference type="SUPFAM" id="SSF56300">
    <property type="entry name" value="Metallo-dependent phosphatases"/>
    <property type="match status" value="1"/>
</dbReference>